<reference evidence="2" key="1">
    <citation type="submission" date="2024-07" db="EMBL/GenBank/DDBJ databases">
        <title>Two chromosome-level genome assemblies of Korean endemic species Abeliophyllum distichum and Forsythia ovata (Oleaceae).</title>
        <authorList>
            <person name="Jang H."/>
        </authorList>
    </citation>
    <scope>NUCLEOTIDE SEQUENCE [LARGE SCALE GENOMIC DNA]</scope>
</reference>
<dbReference type="PANTHER" id="PTHR36020">
    <property type="entry name" value="TRANSMEMBRANE PROTEIN"/>
    <property type="match status" value="1"/>
</dbReference>
<comment type="caution">
    <text evidence="1">The sequence shown here is derived from an EMBL/GenBank/DDBJ whole genome shotgun (WGS) entry which is preliminary data.</text>
</comment>
<organism evidence="1 2">
    <name type="scientific">Abeliophyllum distichum</name>
    <dbReference type="NCBI Taxonomy" id="126358"/>
    <lineage>
        <taxon>Eukaryota</taxon>
        <taxon>Viridiplantae</taxon>
        <taxon>Streptophyta</taxon>
        <taxon>Embryophyta</taxon>
        <taxon>Tracheophyta</taxon>
        <taxon>Spermatophyta</taxon>
        <taxon>Magnoliopsida</taxon>
        <taxon>eudicotyledons</taxon>
        <taxon>Gunneridae</taxon>
        <taxon>Pentapetalae</taxon>
        <taxon>asterids</taxon>
        <taxon>lamiids</taxon>
        <taxon>Lamiales</taxon>
        <taxon>Oleaceae</taxon>
        <taxon>Forsythieae</taxon>
        <taxon>Abeliophyllum</taxon>
    </lineage>
</organism>
<dbReference type="AlphaFoldDB" id="A0ABD1QJE4"/>
<dbReference type="PANTHER" id="PTHR36020:SF1">
    <property type="entry name" value="TRANSMEMBRANE PROTEIN"/>
    <property type="match status" value="1"/>
</dbReference>
<name>A0ABD1QJE4_9LAMI</name>
<dbReference type="EMBL" id="JBFOLK010000011">
    <property type="protein sequence ID" value="KAL2474956.1"/>
    <property type="molecule type" value="Genomic_DNA"/>
</dbReference>
<protein>
    <submittedName>
        <fullName evidence="1">Uncharacterized protein</fullName>
    </submittedName>
</protein>
<accession>A0ABD1QJE4</accession>
<sequence length="147" mass="16418">MGCDCLFLKDVFGVSFNAHFMASKKAAKEPSNLACVQKILSDVNNGEIIDSQLLSEFYLFRVAVEGLRIALNNAARLPLSKIRDSNTKGYSALKSYTLKADVSTEKIQYISHSWAGRMPNFKASRLPCLIVWQLRPNMCTGRSPRVN</sequence>
<proteinExistence type="predicted"/>
<keyword evidence="2" id="KW-1185">Reference proteome</keyword>
<evidence type="ECO:0000313" key="2">
    <source>
        <dbReference type="Proteomes" id="UP001604336"/>
    </source>
</evidence>
<gene>
    <name evidence="1" type="ORF">Adt_35692</name>
</gene>
<dbReference type="Proteomes" id="UP001604336">
    <property type="component" value="Unassembled WGS sequence"/>
</dbReference>
<evidence type="ECO:0000313" key="1">
    <source>
        <dbReference type="EMBL" id="KAL2474956.1"/>
    </source>
</evidence>